<comment type="caution">
    <text evidence="1">The sequence shown here is derived from an EMBL/GenBank/DDBJ whole genome shotgun (WGS) entry which is preliminary data.</text>
</comment>
<name>A0ABS5CTS3_9FLAO</name>
<dbReference type="Proteomes" id="UP000674217">
    <property type="component" value="Unassembled WGS sequence"/>
</dbReference>
<proteinExistence type="predicted"/>
<evidence type="ECO:0000313" key="1">
    <source>
        <dbReference type="EMBL" id="MBP4142026.1"/>
    </source>
</evidence>
<dbReference type="EMBL" id="JAGFBU010000003">
    <property type="protein sequence ID" value="MBP4142026.1"/>
    <property type="molecule type" value="Genomic_DNA"/>
</dbReference>
<organism evidence="1 2">
    <name type="scientific">Flavobacterium flabelliforme</name>
    <dbReference type="NCBI Taxonomy" id="2816119"/>
    <lineage>
        <taxon>Bacteria</taxon>
        <taxon>Pseudomonadati</taxon>
        <taxon>Bacteroidota</taxon>
        <taxon>Flavobacteriia</taxon>
        <taxon>Flavobacteriales</taxon>
        <taxon>Flavobacteriaceae</taxon>
        <taxon>Flavobacterium</taxon>
    </lineage>
</organism>
<reference evidence="1 2" key="1">
    <citation type="submission" date="2021-03" db="EMBL/GenBank/DDBJ databases">
        <title>Flavobacterium Flabelliformis Sp. Nov. And Flavobacterium Geliluteum Sp. Nov., Two Novel Multidrug Resistant Psychrophilic Species Isolated From Antarctica.</title>
        <authorList>
            <person name="Kralova S."/>
            <person name="Busse H.J."/>
            <person name="Bezdicek M."/>
            <person name="Nykrynova M."/>
            <person name="Kroupova E."/>
            <person name="Krsek D."/>
            <person name="Sedlacek I."/>
        </authorList>
    </citation>
    <scope>NUCLEOTIDE SEQUENCE [LARGE SCALE GENOMIC DNA]</scope>
    <source>
        <strain evidence="1 2">P4023</strain>
    </source>
</reference>
<evidence type="ECO:0000313" key="2">
    <source>
        <dbReference type="Proteomes" id="UP000674217"/>
    </source>
</evidence>
<sequence length="58" mass="6440">MEVVSAQSTVKYVPGMHMPSTLSEAYHIQDSISSYSSPVTDNIIDPDWKKLITRVGND</sequence>
<keyword evidence="2" id="KW-1185">Reference proteome</keyword>
<accession>A0ABS5CTS3</accession>
<gene>
    <name evidence="1" type="ORF">J3S90_09445</name>
</gene>
<protein>
    <submittedName>
        <fullName evidence="1">Uncharacterized protein</fullName>
    </submittedName>
</protein>